<accession>A0A1H6FC20</accession>
<dbReference type="Proteomes" id="UP000236724">
    <property type="component" value="Unassembled WGS sequence"/>
</dbReference>
<protein>
    <submittedName>
        <fullName evidence="3">Uncharacterized protein</fullName>
    </submittedName>
</protein>
<feature type="compositionally biased region" description="Polar residues" evidence="1">
    <location>
        <begin position="297"/>
        <end position="323"/>
    </location>
</feature>
<feature type="chain" id="PRO_5014725153" evidence="2">
    <location>
        <begin position="25"/>
        <end position="363"/>
    </location>
</feature>
<gene>
    <name evidence="3" type="ORF">MBHS_02418</name>
</gene>
<dbReference type="RefSeq" id="WP_103920319.1">
    <property type="nucleotide sequence ID" value="NZ_FMSV02000498.1"/>
</dbReference>
<evidence type="ECO:0000313" key="4">
    <source>
        <dbReference type="Proteomes" id="UP000236724"/>
    </source>
</evidence>
<organism evidence="3 4">
    <name type="scientific">Candidatus Venteria ishoeyi</name>
    <dbReference type="NCBI Taxonomy" id="1899563"/>
    <lineage>
        <taxon>Bacteria</taxon>
        <taxon>Pseudomonadati</taxon>
        <taxon>Pseudomonadota</taxon>
        <taxon>Gammaproteobacteria</taxon>
        <taxon>Thiotrichales</taxon>
        <taxon>Thiotrichaceae</taxon>
        <taxon>Venteria</taxon>
    </lineage>
</organism>
<feature type="region of interest" description="Disordered" evidence="1">
    <location>
        <begin position="79"/>
        <end position="363"/>
    </location>
</feature>
<evidence type="ECO:0000256" key="2">
    <source>
        <dbReference type="SAM" id="SignalP"/>
    </source>
</evidence>
<feature type="compositionally biased region" description="Polar residues" evidence="1">
    <location>
        <begin position="127"/>
        <end position="143"/>
    </location>
</feature>
<feature type="signal peptide" evidence="2">
    <location>
        <begin position="1"/>
        <end position="24"/>
    </location>
</feature>
<sequence>MIKHKYLLMIAIFGTSALPELVSAFNFGDMMPFFSNNNNNNNRDDYEQQYGYPPHPGGPYGWGGPGAYPPAAYGQPYAPPGYAHWPQPPQPQGAGSRPNSNTAGQGSNNPYAPPPPPPVMDNDNNATITRQHTISGRPGNQQHSYSYSYNYSRQNPAQPLVRGMEGGRSSGTKPLSNAEAPAYKPGERPAPDSFRSHRGGRSGMGMGAPDSRSSYSRNYSGSGSGMGSGSRSGYSRNDGGMRSFQPYPPAYPGHQGGMEPSRFPAKQDPRSSDNAGNAPPASYYAGPGYAQSGPPAQRTQPPQSPTSSRTNTPKKVLNPNTGQVEYDYKPPASGVYNAPTGSQYAPPAGSAFVPEQTYPGQYQ</sequence>
<dbReference type="EMBL" id="FMSV02000498">
    <property type="protein sequence ID" value="SEH06555.1"/>
    <property type="molecule type" value="Genomic_DNA"/>
</dbReference>
<keyword evidence="2" id="KW-0732">Signal</keyword>
<feature type="compositionally biased region" description="Low complexity" evidence="1">
    <location>
        <begin position="231"/>
        <end position="240"/>
    </location>
</feature>
<keyword evidence="4" id="KW-1185">Reference proteome</keyword>
<evidence type="ECO:0000256" key="1">
    <source>
        <dbReference type="SAM" id="MobiDB-lite"/>
    </source>
</evidence>
<feature type="compositionally biased region" description="Low complexity" evidence="1">
    <location>
        <begin position="210"/>
        <end position="221"/>
    </location>
</feature>
<reference evidence="3 4" key="1">
    <citation type="submission" date="2016-10" db="EMBL/GenBank/DDBJ databases">
        <authorList>
            <person name="de Groot N.N."/>
        </authorList>
    </citation>
    <scope>NUCLEOTIDE SEQUENCE [LARGE SCALE GENOMIC DNA]</scope>
    <source>
        <strain evidence="3">MBHS1</strain>
    </source>
</reference>
<feature type="compositionally biased region" description="Polar residues" evidence="1">
    <location>
        <begin position="97"/>
        <end position="107"/>
    </location>
</feature>
<dbReference type="AlphaFoldDB" id="A0A1H6FC20"/>
<proteinExistence type="predicted"/>
<feature type="region of interest" description="Disordered" evidence="1">
    <location>
        <begin position="39"/>
        <end position="58"/>
    </location>
</feature>
<name>A0A1H6FC20_9GAMM</name>
<evidence type="ECO:0000313" key="3">
    <source>
        <dbReference type="EMBL" id="SEH06555.1"/>
    </source>
</evidence>